<comment type="cofactor">
    <cofactor evidence="1">
        <name>Mg(2+)</name>
        <dbReference type="ChEBI" id="CHEBI:18420"/>
    </cofactor>
</comment>
<comment type="catalytic activity">
    <reaction evidence="15">
        <text>Couples ATP hydrolysis with the unwinding of duplex DNA by translocating in the 3'-5' direction.</text>
        <dbReference type="EC" id="5.6.2.4"/>
    </reaction>
</comment>
<dbReference type="InterPro" id="IPR004589">
    <property type="entry name" value="DNA_helicase_ATP-dep_RecQ"/>
</dbReference>
<evidence type="ECO:0000256" key="1">
    <source>
        <dbReference type="ARBA" id="ARBA00001946"/>
    </source>
</evidence>
<evidence type="ECO:0000313" key="20">
    <source>
        <dbReference type="EMBL" id="SDX29448.1"/>
    </source>
</evidence>
<evidence type="ECO:0000313" key="21">
    <source>
        <dbReference type="Proteomes" id="UP000199118"/>
    </source>
</evidence>
<dbReference type="EMBL" id="FNMZ01000004">
    <property type="protein sequence ID" value="SDX29448.1"/>
    <property type="molecule type" value="Genomic_DNA"/>
</dbReference>
<dbReference type="InterPro" id="IPR044876">
    <property type="entry name" value="HRDC_dom_sf"/>
</dbReference>
<keyword evidence="7" id="KW-0378">Hydrolase</keyword>
<dbReference type="InterPro" id="IPR002121">
    <property type="entry name" value="HRDC_dom"/>
</dbReference>
<keyword evidence="11" id="KW-0238">DNA-binding</keyword>
<dbReference type="PANTHER" id="PTHR13710">
    <property type="entry name" value="DNA HELICASE RECQ FAMILY MEMBER"/>
    <property type="match status" value="1"/>
</dbReference>
<evidence type="ECO:0000256" key="9">
    <source>
        <dbReference type="ARBA" id="ARBA00022833"/>
    </source>
</evidence>
<evidence type="ECO:0000256" key="12">
    <source>
        <dbReference type="ARBA" id="ARBA00023172"/>
    </source>
</evidence>
<dbReference type="GO" id="GO:0043138">
    <property type="term" value="F:3'-5' DNA helicase activity"/>
    <property type="evidence" value="ECO:0007669"/>
    <property type="project" value="UniProtKB-EC"/>
</dbReference>
<dbReference type="PROSITE" id="PS51192">
    <property type="entry name" value="HELICASE_ATP_BIND_1"/>
    <property type="match status" value="1"/>
</dbReference>
<comment type="cofactor">
    <cofactor evidence="2">
        <name>Zn(2+)</name>
        <dbReference type="ChEBI" id="CHEBI:29105"/>
    </cofactor>
</comment>
<dbReference type="SMART" id="SM00490">
    <property type="entry name" value="HELICc"/>
    <property type="match status" value="1"/>
</dbReference>
<evidence type="ECO:0000256" key="16">
    <source>
        <dbReference type="NCBIfam" id="TIGR01389"/>
    </source>
</evidence>
<dbReference type="Gene3D" id="1.10.10.10">
    <property type="entry name" value="Winged helix-like DNA-binding domain superfamily/Winged helix DNA-binding domain"/>
    <property type="match status" value="1"/>
</dbReference>
<dbReference type="GO" id="GO:0046872">
    <property type="term" value="F:metal ion binding"/>
    <property type="evidence" value="ECO:0007669"/>
    <property type="project" value="UniProtKB-KW"/>
</dbReference>
<accession>A0A1H3AJB6</accession>
<dbReference type="InterPro" id="IPR001650">
    <property type="entry name" value="Helicase_C-like"/>
</dbReference>
<evidence type="ECO:0000256" key="15">
    <source>
        <dbReference type="ARBA" id="ARBA00034617"/>
    </source>
</evidence>
<feature type="domain" description="Helicase C-terminal" evidence="19">
    <location>
        <begin position="212"/>
        <end position="365"/>
    </location>
</feature>
<dbReference type="NCBIfam" id="TIGR01389">
    <property type="entry name" value="recQ"/>
    <property type="match status" value="1"/>
</dbReference>
<dbReference type="GO" id="GO:0005737">
    <property type="term" value="C:cytoplasm"/>
    <property type="evidence" value="ECO:0007669"/>
    <property type="project" value="TreeGrafter"/>
</dbReference>
<dbReference type="GO" id="GO:0030894">
    <property type="term" value="C:replisome"/>
    <property type="evidence" value="ECO:0007669"/>
    <property type="project" value="TreeGrafter"/>
</dbReference>
<dbReference type="GO" id="GO:0005524">
    <property type="term" value="F:ATP binding"/>
    <property type="evidence" value="ECO:0007669"/>
    <property type="project" value="UniProtKB-KW"/>
</dbReference>
<dbReference type="Pfam" id="PF16124">
    <property type="entry name" value="RecQ_Zn_bind"/>
    <property type="match status" value="1"/>
</dbReference>
<dbReference type="InterPro" id="IPR014001">
    <property type="entry name" value="Helicase_ATP-bd"/>
</dbReference>
<keyword evidence="12" id="KW-0233">DNA recombination</keyword>
<evidence type="ECO:0000256" key="4">
    <source>
        <dbReference type="ARBA" id="ARBA00022723"/>
    </source>
</evidence>
<dbReference type="SMART" id="SM00487">
    <property type="entry name" value="DEXDc"/>
    <property type="match status" value="1"/>
</dbReference>
<keyword evidence="6" id="KW-0227">DNA damage</keyword>
<sequence>MTDLTPLLRSVFGFDAFRPGQEEIVSAIEAGRDVLAIMPTGGGKSLCFQLPALAREGVTVVVSPLIALMRDQVAGLREAGVEAGALTSANAPEENERIFDAIDRGTLKLLYLAPERLSSSRALLARLNVSLLAVDEAHCVSQWGHDFRPDYLKIGDLRRSLGDVQTAAFTATADEETREEIAAKLFDAAPETFLRGFDRPNLFLAFEPKTRPRQQLMDFVLPRRGRSGIVYAGSRNKTEVLAQALRDAGMPSLAYHAGLDGPVRAEVQDRFDREDGMVICATVAFGMGVDKPDIRFVAHADLPKSVESYYQEIGRAGRDGAPADTLTLFGAEDIKLRRMQIDESPAPEERRRADHQRLNALLSLAEAPGCRRQTLLAYFGEARPEPCGNCDLCRNPPVLFDATEAAQKALSAIYRTGESFGAEHIINVLIGKTDARGERLGHDQLAVYGLGRDMDKGTWRGVLRQLLALGMAAVDGRTGGWRLTEEARPVLRGETRLQLRKDAMAPRGAGRPDGRAAPSALVDPEDEALLAALKRLRRELAEAQNAPAYIVFPDRTLIEMATKKPRSLDEMGRISGVGAAKLARYGAAFLEALTGAPAPEEHPARNRLSAAAARGAGRNGARDGDGPDAGALFDALRAAQTSLARGADGTGKPLACTAATLAKIAERRPADLETLAGIPGMSAAKAERFGPAFLSILAGDPDA</sequence>
<dbReference type="InterPro" id="IPR032284">
    <property type="entry name" value="RecQ_Zn-bd"/>
</dbReference>
<dbReference type="GO" id="GO:0009432">
    <property type="term" value="P:SOS response"/>
    <property type="evidence" value="ECO:0007669"/>
    <property type="project" value="UniProtKB-UniRule"/>
</dbReference>
<dbReference type="Pfam" id="PF00270">
    <property type="entry name" value="DEAD"/>
    <property type="match status" value="1"/>
</dbReference>
<dbReference type="GO" id="GO:0006281">
    <property type="term" value="P:DNA repair"/>
    <property type="evidence" value="ECO:0007669"/>
    <property type="project" value="UniProtKB-KW"/>
</dbReference>
<dbReference type="EC" id="5.6.2.4" evidence="16"/>
<dbReference type="InterPro" id="IPR011545">
    <property type="entry name" value="DEAD/DEAH_box_helicase_dom"/>
</dbReference>
<dbReference type="PROSITE" id="PS51194">
    <property type="entry name" value="HELICASE_CTER"/>
    <property type="match status" value="1"/>
</dbReference>
<gene>
    <name evidence="20" type="ORF">SAMN05444336_104202</name>
</gene>
<dbReference type="InterPro" id="IPR036388">
    <property type="entry name" value="WH-like_DNA-bd_sf"/>
</dbReference>
<evidence type="ECO:0000256" key="7">
    <source>
        <dbReference type="ARBA" id="ARBA00022801"/>
    </source>
</evidence>
<dbReference type="GO" id="GO:0043590">
    <property type="term" value="C:bacterial nucleoid"/>
    <property type="evidence" value="ECO:0007669"/>
    <property type="project" value="TreeGrafter"/>
</dbReference>
<evidence type="ECO:0000256" key="11">
    <source>
        <dbReference type="ARBA" id="ARBA00023125"/>
    </source>
</evidence>
<dbReference type="PROSITE" id="PS50967">
    <property type="entry name" value="HRDC"/>
    <property type="match status" value="2"/>
</dbReference>
<evidence type="ECO:0000259" key="18">
    <source>
        <dbReference type="PROSITE" id="PS51192"/>
    </source>
</evidence>
<dbReference type="CDD" id="cd17920">
    <property type="entry name" value="DEXHc_RecQ"/>
    <property type="match status" value="1"/>
</dbReference>
<evidence type="ECO:0000256" key="14">
    <source>
        <dbReference type="ARBA" id="ARBA00023235"/>
    </source>
</evidence>
<keyword evidence="9" id="KW-0862">Zinc</keyword>
<keyword evidence="10" id="KW-0067">ATP-binding</keyword>
<dbReference type="InterPro" id="IPR027417">
    <property type="entry name" value="P-loop_NTPase"/>
</dbReference>
<evidence type="ECO:0000259" key="17">
    <source>
        <dbReference type="PROSITE" id="PS50967"/>
    </source>
</evidence>
<keyword evidence="4" id="KW-0479">Metal-binding</keyword>
<evidence type="ECO:0000259" key="19">
    <source>
        <dbReference type="PROSITE" id="PS51194"/>
    </source>
</evidence>
<evidence type="ECO:0000256" key="5">
    <source>
        <dbReference type="ARBA" id="ARBA00022741"/>
    </source>
</evidence>
<feature type="domain" description="HRDC" evidence="17">
    <location>
        <begin position="626"/>
        <end position="703"/>
    </location>
</feature>
<dbReference type="GO" id="GO:0003677">
    <property type="term" value="F:DNA binding"/>
    <property type="evidence" value="ECO:0007669"/>
    <property type="project" value="UniProtKB-KW"/>
</dbReference>
<keyword evidence="21" id="KW-1185">Reference proteome</keyword>
<dbReference type="GO" id="GO:0009378">
    <property type="term" value="F:four-way junction helicase activity"/>
    <property type="evidence" value="ECO:0007669"/>
    <property type="project" value="TreeGrafter"/>
</dbReference>
<feature type="domain" description="HRDC" evidence="17">
    <location>
        <begin position="523"/>
        <end position="603"/>
    </location>
</feature>
<evidence type="ECO:0000256" key="3">
    <source>
        <dbReference type="ARBA" id="ARBA00005446"/>
    </source>
</evidence>
<dbReference type="FunFam" id="3.40.50.300:FF:001389">
    <property type="entry name" value="ATP-dependent DNA helicase RecQ"/>
    <property type="match status" value="1"/>
</dbReference>
<dbReference type="Pfam" id="PF00271">
    <property type="entry name" value="Helicase_C"/>
    <property type="match status" value="1"/>
</dbReference>
<comment type="similarity">
    <text evidence="3">Belongs to the helicase family. RecQ subfamily.</text>
</comment>
<protein>
    <recommendedName>
        <fullName evidence="16">DNA helicase RecQ</fullName>
        <ecNumber evidence="16">5.6.2.4</ecNumber>
    </recommendedName>
</protein>
<dbReference type="Pfam" id="PF09382">
    <property type="entry name" value="RQC"/>
    <property type="match status" value="1"/>
</dbReference>
<evidence type="ECO:0000256" key="2">
    <source>
        <dbReference type="ARBA" id="ARBA00001947"/>
    </source>
</evidence>
<organism evidence="20 21">
    <name type="scientific">Albimonas donghaensis</name>
    <dbReference type="NCBI Taxonomy" id="356660"/>
    <lineage>
        <taxon>Bacteria</taxon>
        <taxon>Pseudomonadati</taxon>
        <taxon>Pseudomonadota</taxon>
        <taxon>Alphaproteobacteria</taxon>
        <taxon>Rhodobacterales</taxon>
        <taxon>Paracoccaceae</taxon>
        <taxon>Albimonas</taxon>
    </lineage>
</organism>
<dbReference type="Gene3D" id="1.10.150.80">
    <property type="entry name" value="HRDC domain"/>
    <property type="match status" value="2"/>
</dbReference>
<keyword evidence="14" id="KW-0413">Isomerase</keyword>
<dbReference type="SUPFAM" id="SSF47819">
    <property type="entry name" value="HRDC-like"/>
    <property type="match status" value="2"/>
</dbReference>
<dbReference type="GO" id="GO:0006260">
    <property type="term" value="P:DNA replication"/>
    <property type="evidence" value="ECO:0007669"/>
    <property type="project" value="InterPro"/>
</dbReference>
<dbReference type="OrthoDB" id="9760034at2"/>
<keyword evidence="5" id="KW-0547">Nucleotide-binding</keyword>
<dbReference type="STRING" id="356660.SAMN05444336_104202"/>
<dbReference type="Proteomes" id="UP000199118">
    <property type="component" value="Unassembled WGS sequence"/>
</dbReference>
<evidence type="ECO:0000256" key="10">
    <source>
        <dbReference type="ARBA" id="ARBA00022840"/>
    </source>
</evidence>
<dbReference type="NCBIfam" id="TIGR00614">
    <property type="entry name" value="recQ_fam"/>
    <property type="match status" value="1"/>
</dbReference>
<dbReference type="Pfam" id="PF00570">
    <property type="entry name" value="HRDC"/>
    <property type="match status" value="2"/>
</dbReference>
<dbReference type="SMART" id="SM00956">
    <property type="entry name" value="RQC"/>
    <property type="match status" value="1"/>
</dbReference>
<dbReference type="Gene3D" id="3.40.50.300">
    <property type="entry name" value="P-loop containing nucleotide triphosphate hydrolases"/>
    <property type="match status" value="2"/>
</dbReference>
<keyword evidence="13" id="KW-0234">DNA repair</keyword>
<evidence type="ECO:0000256" key="8">
    <source>
        <dbReference type="ARBA" id="ARBA00022806"/>
    </source>
</evidence>
<evidence type="ECO:0000256" key="13">
    <source>
        <dbReference type="ARBA" id="ARBA00023204"/>
    </source>
</evidence>
<proteinExistence type="inferred from homology"/>
<dbReference type="AlphaFoldDB" id="A0A1H3AJB6"/>
<evidence type="ECO:0000256" key="6">
    <source>
        <dbReference type="ARBA" id="ARBA00022763"/>
    </source>
</evidence>
<name>A0A1H3AJB6_9RHOB</name>
<reference evidence="20 21" key="1">
    <citation type="submission" date="2016-10" db="EMBL/GenBank/DDBJ databases">
        <authorList>
            <person name="de Groot N.N."/>
        </authorList>
    </citation>
    <scope>NUCLEOTIDE SEQUENCE [LARGE SCALE GENOMIC DNA]</scope>
    <source>
        <strain evidence="20 21">DSM 17890</strain>
    </source>
</reference>
<dbReference type="GO" id="GO:0006310">
    <property type="term" value="P:DNA recombination"/>
    <property type="evidence" value="ECO:0007669"/>
    <property type="project" value="UniProtKB-UniRule"/>
</dbReference>
<dbReference type="SUPFAM" id="SSF52540">
    <property type="entry name" value="P-loop containing nucleoside triphosphate hydrolases"/>
    <property type="match status" value="2"/>
</dbReference>
<dbReference type="RefSeq" id="WP_092682476.1">
    <property type="nucleotide sequence ID" value="NZ_FNMZ01000004.1"/>
</dbReference>
<dbReference type="GO" id="GO:0016787">
    <property type="term" value="F:hydrolase activity"/>
    <property type="evidence" value="ECO:0007669"/>
    <property type="project" value="UniProtKB-KW"/>
</dbReference>
<dbReference type="PANTHER" id="PTHR13710:SF105">
    <property type="entry name" value="ATP-DEPENDENT DNA HELICASE Q1"/>
    <property type="match status" value="1"/>
</dbReference>
<dbReference type="SMART" id="SM00341">
    <property type="entry name" value="HRDC"/>
    <property type="match status" value="2"/>
</dbReference>
<keyword evidence="8 20" id="KW-0347">Helicase</keyword>
<dbReference type="InterPro" id="IPR010997">
    <property type="entry name" value="HRDC-like_sf"/>
</dbReference>
<dbReference type="InterPro" id="IPR018982">
    <property type="entry name" value="RQC_domain"/>
</dbReference>
<feature type="domain" description="Helicase ATP-binding" evidence="18">
    <location>
        <begin position="25"/>
        <end position="191"/>
    </location>
</feature>
<dbReference type="InterPro" id="IPR006293">
    <property type="entry name" value="DNA_helicase_ATP-dep_RecQ_bac"/>
</dbReference>